<accession>A0A3M6SGF2</accession>
<dbReference type="Proteomes" id="UP000276940">
    <property type="component" value="Unassembled WGS sequence"/>
</dbReference>
<comment type="caution">
    <text evidence="1">The sequence shown here is derived from an EMBL/GenBank/DDBJ whole genome shotgun (WGS) entry which is preliminary data.</text>
</comment>
<protein>
    <submittedName>
        <fullName evidence="1">Phage tail protein</fullName>
    </submittedName>
</protein>
<proteinExistence type="predicted"/>
<dbReference type="AlphaFoldDB" id="A0A3M6SGF2"/>
<dbReference type="Pfam" id="PF04883">
    <property type="entry name" value="HK97-gp10_like"/>
    <property type="match status" value="1"/>
</dbReference>
<organism evidence="1 2">
    <name type="scientific">Limosilactobacillus reuteri</name>
    <name type="common">Lactobacillus reuteri</name>
    <dbReference type="NCBI Taxonomy" id="1598"/>
    <lineage>
        <taxon>Bacteria</taxon>
        <taxon>Bacillati</taxon>
        <taxon>Bacillota</taxon>
        <taxon>Bacilli</taxon>
        <taxon>Lactobacillales</taxon>
        <taxon>Lactobacillaceae</taxon>
        <taxon>Limosilactobacillus</taxon>
    </lineage>
</organism>
<dbReference type="InterPro" id="IPR010064">
    <property type="entry name" value="HK97-gp10_tail"/>
</dbReference>
<reference evidence="1 2" key="1">
    <citation type="journal article" date="2018" name="J Appl Environ Microbiol">
        <title>The gut symbionts Lactobacillus reuteri R2lc and 2010 encode a polyketide synthase cluster that activates the mammalian aryl-hydrocarbon receptor.</title>
        <authorList>
            <person name="Ozcam M."/>
            <person name="Roos S."/>
            <person name="Van Pijkeren J.P."/>
        </authorList>
    </citation>
    <scope>NUCLEOTIDE SEQUENCE [LARGE SCALE GENOMIC DNA]</scope>
    <source>
        <strain evidence="1 2">R2lc</strain>
    </source>
</reference>
<evidence type="ECO:0000313" key="1">
    <source>
        <dbReference type="EMBL" id="RMX26542.1"/>
    </source>
</evidence>
<dbReference type="NCBIfam" id="TIGR01725">
    <property type="entry name" value="phge_HK97_gp10"/>
    <property type="match status" value="1"/>
</dbReference>
<dbReference type="EMBL" id="PTLS01000018">
    <property type="protein sequence ID" value="RMX26542.1"/>
    <property type="molecule type" value="Genomic_DNA"/>
</dbReference>
<evidence type="ECO:0000313" key="2">
    <source>
        <dbReference type="Proteomes" id="UP000276940"/>
    </source>
</evidence>
<gene>
    <name evidence="1" type="ORF">C5O77_01710</name>
</gene>
<sequence>MDKLQAGLKERASKELIQQVVKKNGAKLHTQTQANMAAKYTGHYEWVKGKGRVFIKPTGNTRRSTKLTFTGDGLTATVMPHTKYFAYLEFGTRFMEARPTLKPAFTFQSMQFVKDLKKLVK</sequence>
<name>A0A3M6SGF2_LIMRT</name>